<accession>A0A5C6A451</accession>
<dbReference type="AlphaFoldDB" id="A0A5C6A451"/>
<keyword evidence="2" id="KW-1185">Reference proteome</keyword>
<dbReference type="EMBL" id="SJPR01000007">
    <property type="protein sequence ID" value="TWT94117.1"/>
    <property type="molecule type" value="Genomic_DNA"/>
</dbReference>
<organism evidence="1 2">
    <name type="scientific">Botrimarina colliarenosi</name>
    <dbReference type="NCBI Taxonomy" id="2528001"/>
    <lineage>
        <taxon>Bacteria</taxon>
        <taxon>Pseudomonadati</taxon>
        <taxon>Planctomycetota</taxon>
        <taxon>Planctomycetia</taxon>
        <taxon>Pirellulales</taxon>
        <taxon>Lacipirellulaceae</taxon>
        <taxon>Botrimarina</taxon>
    </lineage>
</organism>
<reference evidence="1 2" key="1">
    <citation type="submission" date="2019-02" db="EMBL/GenBank/DDBJ databases">
        <title>Deep-cultivation of Planctomycetes and their phenomic and genomic characterization uncovers novel biology.</title>
        <authorList>
            <person name="Wiegand S."/>
            <person name="Jogler M."/>
            <person name="Boedeker C."/>
            <person name="Pinto D."/>
            <person name="Vollmers J."/>
            <person name="Rivas-Marin E."/>
            <person name="Kohn T."/>
            <person name="Peeters S.H."/>
            <person name="Heuer A."/>
            <person name="Rast P."/>
            <person name="Oberbeckmann S."/>
            <person name="Bunk B."/>
            <person name="Jeske O."/>
            <person name="Meyerdierks A."/>
            <person name="Storesund J.E."/>
            <person name="Kallscheuer N."/>
            <person name="Luecker S."/>
            <person name="Lage O.M."/>
            <person name="Pohl T."/>
            <person name="Merkel B.J."/>
            <person name="Hornburger P."/>
            <person name="Mueller R.-W."/>
            <person name="Bruemmer F."/>
            <person name="Labrenz M."/>
            <person name="Spormann A.M."/>
            <person name="Op Den Camp H."/>
            <person name="Overmann J."/>
            <person name="Amann R."/>
            <person name="Jetten M.S.M."/>
            <person name="Mascher T."/>
            <person name="Medema M.H."/>
            <person name="Devos D.P."/>
            <person name="Kaster A.-K."/>
            <person name="Ovreas L."/>
            <person name="Rohde M."/>
            <person name="Galperin M.Y."/>
            <person name="Jogler C."/>
        </authorList>
    </citation>
    <scope>NUCLEOTIDE SEQUENCE [LARGE SCALE GENOMIC DNA]</scope>
    <source>
        <strain evidence="1 2">Pla108</strain>
    </source>
</reference>
<dbReference type="Proteomes" id="UP000317421">
    <property type="component" value="Unassembled WGS sequence"/>
</dbReference>
<evidence type="ECO:0000313" key="1">
    <source>
        <dbReference type="EMBL" id="TWT94117.1"/>
    </source>
</evidence>
<gene>
    <name evidence="1" type="ORF">Pla108_38290</name>
</gene>
<sequence length="31" mass="3449">MIAADLANTQVWVTTTPIDMLACPKNLYQLL</sequence>
<protein>
    <submittedName>
        <fullName evidence="1">Uncharacterized protein</fullName>
    </submittedName>
</protein>
<comment type="caution">
    <text evidence="1">The sequence shown here is derived from an EMBL/GenBank/DDBJ whole genome shotgun (WGS) entry which is preliminary data.</text>
</comment>
<proteinExistence type="predicted"/>
<evidence type="ECO:0000313" key="2">
    <source>
        <dbReference type="Proteomes" id="UP000317421"/>
    </source>
</evidence>
<name>A0A5C6A451_9BACT</name>